<dbReference type="InterPro" id="IPR025331">
    <property type="entry name" value="TNT"/>
</dbReference>
<evidence type="ECO:0000313" key="2">
    <source>
        <dbReference type="EMBL" id="NYI88472.1"/>
    </source>
</evidence>
<dbReference type="GO" id="GO:0050135">
    <property type="term" value="F:NADP+ nucleosidase activity"/>
    <property type="evidence" value="ECO:0007669"/>
    <property type="project" value="InterPro"/>
</dbReference>
<dbReference type="SUPFAM" id="SSF160424">
    <property type="entry name" value="BH3703-like"/>
    <property type="match status" value="1"/>
</dbReference>
<name>A0A853B0Q6_9PSEU</name>
<dbReference type="InterPro" id="IPR036170">
    <property type="entry name" value="YezG-like_sf"/>
</dbReference>
<evidence type="ECO:0000313" key="3">
    <source>
        <dbReference type="Proteomes" id="UP000549616"/>
    </source>
</evidence>
<keyword evidence="3" id="KW-1185">Reference proteome</keyword>
<sequence>MDGHFDERGVLVRYRVELAERPDGLYAVWQGRVFAAQRSTADASVLLVAAPGEDAPADFDTGFESRPAKVVPESEVAATFSLQTHCLFDDDTYRIAPGEGLTLRWNGTDEVRARQLGLRDFGVTATEDEITAIWQERHDFTVGARTLGVGDPQEMVRDIARLLRTVVPNGWERIAAQFRQVGDYAEIEVRAAGEGESVSLPASPRLGQLFSELRAAMYQPGAGTWFKGTLTLVAPADFAFDHDAEAEPNWRQSPAGRPTARAYEAELEQFPREREQVPDWLAAKAGLPVDATFRHAAVVDAQNPGEPPVVNRQALPPEEARALFDYLYRAPVAVSRPYRLPDLFAPVNPPEVPDAFHTDGEWIWAAAVPHYLRKYGLPPQPELAGHIRAHGYRVPHVPPHLLAAAEAELRGEPLPPQPAAGEVDAVTLTDRGGDPPYGLRASEVLTVLERRLAEYGIAARSYRIGSRAEGAWSLRRTESSWEVTGPDGAEPAAFARVEEAARFLLGSLLLYPVRVVDDEGSWPIQPMRGEPPLTMFRAKRLITLAAGTTLVRFGAETGNLLHEETARFPETSLVPDREGQQALYRVARPLRVLTGVTEPWGALPGGAVAYFLPYATGQHVEIGALERI</sequence>
<proteinExistence type="predicted"/>
<organism evidence="2 3">
    <name type="scientific">Amycolatopsis endophytica</name>
    <dbReference type="NCBI Taxonomy" id="860233"/>
    <lineage>
        <taxon>Bacteria</taxon>
        <taxon>Bacillati</taxon>
        <taxon>Actinomycetota</taxon>
        <taxon>Actinomycetes</taxon>
        <taxon>Pseudonocardiales</taxon>
        <taxon>Pseudonocardiaceae</taxon>
        <taxon>Amycolatopsis</taxon>
    </lineage>
</organism>
<comment type="caution">
    <text evidence="2">The sequence shown here is derived from an EMBL/GenBank/DDBJ whole genome shotgun (WGS) entry which is preliminary data.</text>
</comment>
<gene>
    <name evidence="2" type="ORF">HNR02_001795</name>
</gene>
<evidence type="ECO:0000259" key="1">
    <source>
        <dbReference type="Pfam" id="PF14021"/>
    </source>
</evidence>
<reference evidence="2 3" key="1">
    <citation type="submission" date="2020-07" db="EMBL/GenBank/DDBJ databases">
        <title>Sequencing the genomes of 1000 actinobacteria strains.</title>
        <authorList>
            <person name="Klenk H.-P."/>
        </authorList>
    </citation>
    <scope>NUCLEOTIDE SEQUENCE [LARGE SCALE GENOMIC DNA]</scope>
    <source>
        <strain evidence="2 3">DSM 104006</strain>
    </source>
</reference>
<dbReference type="AlphaFoldDB" id="A0A853B0Q6"/>
<feature type="domain" description="TNT" evidence="1">
    <location>
        <begin position="543"/>
        <end position="628"/>
    </location>
</feature>
<dbReference type="EMBL" id="JACCFK010000001">
    <property type="protein sequence ID" value="NYI88472.1"/>
    <property type="molecule type" value="Genomic_DNA"/>
</dbReference>
<dbReference type="Pfam" id="PF14021">
    <property type="entry name" value="TNT"/>
    <property type="match status" value="1"/>
</dbReference>
<dbReference type="Proteomes" id="UP000549616">
    <property type="component" value="Unassembled WGS sequence"/>
</dbReference>
<protein>
    <recommendedName>
        <fullName evidence="1">TNT domain-containing protein</fullName>
    </recommendedName>
</protein>
<accession>A0A853B0Q6</accession>